<evidence type="ECO:0000256" key="5">
    <source>
        <dbReference type="ARBA" id="ARBA00022679"/>
    </source>
</evidence>
<evidence type="ECO:0000256" key="1">
    <source>
        <dbReference type="ARBA" id="ARBA00001933"/>
    </source>
</evidence>
<accession>A0ABX7C8V6</accession>
<name>A0ABX7C8V6_9HYPH</name>
<evidence type="ECO:0000259" key="8">
    <source>
        <dbReference type="Pfam" id="PF00155"/>
    </source>
</evidence>
<dbReference type="InterPro" id="IPR004839">
    <property type="entry name" value="Aminotransferase_I/II_large"/>
</dbReference>
<dbReference type="InterPro" id="IPR015421">
    <property type="entry name" value="PyrdxlP-dep_Trfase_major"/>
</dbReference>
<feature type="domain" description="Aminotransferase class I/classII large" evidence="8">
    <location>
        <begin position="40"/>
        <end position="375"/>
    </location>
</feature>
<evidence type="ECO:0000313" key="9">
    <source>
        <dbReference type="EMBL" id="QQR40536.1"/>
    </source>
</evidence>
<evidence type="ECO:0000313" key="10">
    <source>
        <dbReference type="Proteomes" id="UP000595857"/>
    </source>
</evidence>
<proteinExistence type="inferred from homology"/>
<dbReference type="EMBL" id="CP068046">
    <property type="protein sequence ID" value="QQR40536.1"/>
    <property type="molecule type" value="Genomic_DNA"/>
</dbReference>
<sequence>MTDTQDGIRPFLAMDILKRAKVLESEGRSICHLELGEPGQPPAPGVIDAVAKALPSPQGYTNAKGLLDLRRRLSRYYAEQHGVDVDPDLIMATMGSSSGFILAFHTAFRPGAKIAITRPGYPAYVNTLAGLGFGVVEIPVHAANGWHLTGAEIAAAHARQPFEGLLFASPANPTGASVDRAGMADIVETCARLGVTFISDEIYHGLDYRGPSVSALELTRDAIVINSFSKYYCMTGWRIGWMVLPDALIRRAEILQQNLFISAPTLSQIAATAALDERDYSEAQKASYAQNRAVLSAGLRELGFDLPSPGDGAFYAYAGISRFSNDSLAFCETMLERAGVASAPGVDFDRVDGNGFIRFSYAGTRQSIEEGLERLRVFLAAGG</sequence>
<dbReference type="InterPro" id="IPR015424">
    <property type="entry name" value="PyrdxlP-dep_Trfase"/>
</dbReference>
<dbReference type="Gene3D" id="3.40.640.10">
    <property type="entry name" value="Type I PLP-dependent aspartate aminotransferase-like (Major domain)"/>
    <property type="match status" value="1"/>
</dbReference>
<keyword evidence="4 9" id="KW-0032">Aminotransferase</keyword>
<keyword evidence="5" id="KW-0808">Transferase</keyword>
<evidence type="ECO:0000256" key="3">
    <source>
        <dbReference type="ARBA" id="ARBA00012753"/>
    </source>
</evidence>
<gene>
    <name evidence="9" type="ORF">JI748_05925</name>
</gene>
<reference evidence="9 10" key="1">
    <citation type="submission" date="2021-01" db="EMBL/GenBank/DDBJ databases">
        <title>Genome seq and assembly of Devosia sp. LEGU1.</title>
        <authorList>
            <person name="Chhetri G."/>
        </authorList>
    </citation>
    <scope>NUCLEOTIDE SEQUENCE [LARGE SCALE GENOMIC DNA]</scope>
    <source>
        <strain evidence="9 10">LEGU1</strain>
    </source>
</reference>
<dbReference type="Pfam" id="PF00155">
    <property type="entry name" value="Aminotran_1_2"/>
    <property type="match status" value="1"/>
</dbReference>
<dbReference type="EC" id="2.6.1.1" evidence="3"/>
<dbReference type="RefSeq" id="WP_201635933.1">
    <property type="nucleotide sequence ID" value="NZ_CP068046.1"/>
</dbReference>
<dbReference type="CDD" id="cd00609">
    <property type="entry name" value="AAT_like"/>
    <property type="match status" value="1"/>
</dbReference>
<evidence type="ECO:0000256" key="2">
    <source>
        <dbReference type="ARBA" id="ARBA00007441"/>
    </source>
</evidence>
<dbReference type="Proteomes" id="UP000595857">
    <property type="component" value="Chromosome"/>
</dbReference>
<protein>
    <recommendedName>
        <fullName evidence="3">aspartate transaminase</fullName>
        <ecNumber evidence="3">2.6.1.1</ecNumber>
    </recommendedName>
</protein>
<evidence type="ECO:0000256" key="6">
    <source>
        <dbReference type="ARBA" id="ARBA00022898"/>
    </source>
</evidence>
<comment type="catalytic activity">
    <reaction evidence="7">
        <text>L-aspartate + 2-oxoglutarate = oxaloacetate + L-glutamate</text>
        <dbReference type="Rhea" id="RHEA:21824"/>
        <dbReference type="ChEBI" id="CHEBI:16452"/>
        <dbReference type="ChEBI" id="CHEBI:16810"/>
        <dbReference type="ChEBI" id="CHEBI:29985"/>
        <dbReference type="ChEBI" id="CHEBI:29991"/>
        <dbReference type="EC" id="2.6.1.1"/>
    </reaction>
</comment>
<dbReference type="SUPFAM" id="SSF53383">
    <property type="entry name" value="PLP-dependent transferases"/>
    <property type="match status" value="1"/>
</dbReference>
<dbReference type="PANTHER" id="PTHR46383">
    <property type="entry name" value="ASPARTATE AMINOTRANSFERASE"/>
    <property type="match status" value="1"/>
</dbReference>
<comment type="similarity">
    <text evidence="2">Belongs to the class-I pyridoxal-phosphate-dependent aminotransferase family.</text>
</comment>
<evidence type="ECO:0000256" key="7">
    <source>
        <dbReference type="ARBA" id="ARBA00049185"/>
    </source>
</evidence>
<dbReference type="InterPro" id="IPR050596">
    <property type="entry name" value="AspAT/PAT-like"/>
</dbReference>
<keyword evidence="6" id="KW-0663">Pyridoxal phosphate</keyword>
<comment type="cofactor">
    <cofactor evidence="1">
        <name>pyridoxal 5'-phosphate</name>
        <dbReference type="ChEBI" id="CHEBI:597326"/>
    </cofactor>
</comment>
<dbReference type="PANTHER" id="PTHR46383:SF2">
    <property type="entry name" value="AMINOTRANSFERASE"/>
    <property type="match status" value="1"/>
</dbReference>
<keyword evidence="10" id="KW-1185">Reference proteome</keyword>
<dbReference type="GO" id="GO:0008483">
    <property type="term" value="F:transaminase activity"/>
    <property type="evidence" value="ECO:0007669"/>
    <property type="project" value="UniProtKB-KW"/>
</dbReference>
<evidence type="ECO:0000256" key="4">
    <source>
        <dbReference type="ARBA" id="ARBA00022576"/>
    </source>
</evidence>
<organism evidence="9 10">
    <name type="scientific">Devosia rhizoryzae</name>
    <dbReference type="NCBI Taxonomy" id="2774137"/>
    <lineage>
        <taxon>Bacteria</taxon>
        <taxon>Pseudomonadati</taxon>
        <taxon>Pseudomonadota</taxon>
        <taxon>Alphaproteobacteria</taxon>
        <taxon>Hyphomicrobiales</taxon>
        <taxon>Devosiaceae</taxon>
        <taxon>Devosia</taxon>
    </lineage>
</organism>